<comment type="caution">
    <text evidence="1">The sequence shown here is derived from an EMBL/GenBank/DDBJ whole genome shotgun (WGS) entry which is preliminary data.</text>
</comment>
<dbReference type="GO" id="GO:0003677">
    <property type="term" value="F:DNA binding"/>
    <property type="evidence" value="ECO:0007669"/>
    <property type="project" value="TreeGrafter"/>
</dbReference>
<evidence type="ECO:0000313" key="1">
    <source>
        <dbReference type="EMBL" id="KAG1535498.1"/>
    </source>
</evidence>
<dbReference type="EMBL" id="JAANIT010002780">
    <property type="protein sequence ID" value="KAG1535498.1"/>
    <property type="molecule type" value="Genomic_DNA"/>
</dbReference>
<dbReference type="AlphaFoldDB" id="A0A9P6XYN9"/>
<accession>A0A9P6XYN9</accession>
<dbReference type="Proteomes" id="UP000717996">
    <property type="component" value="Unassembled WGS sequence"/>
</dbReference>
<gene>
    <name evidence="1" type="ORF">G6F51_011506</name>
</gene>
<dbReference type="PANTHER" id="PTHR28027">
    <property type="entry name" value="TRANSCRIPTIONAL REGULATOR MIT1"/>
    <property type="match status" value="1"/>
</dbReference>
<evidence type="ECO:0008006" key="3">
    <source>
        <dbReference type="Google" id="ProtNLM"/>
    </source>
</evidence>
<proteinExistence type="predicted"/>
<dbReference type="PANTHER" id="PTHR28027:SF1">
    <property type="entry name" value="CAMP INDEPENDENT REGULATORY PROTEIN (AFU_ORTHOLOGUE AFUA_3G09640)"/>
    <property type="match status" value="1"/>
</dbReference>
<evidence type="ECO:0000313" key="2">
    <source>
        <dbReference type="Proteomes" id="UP000717996"/>
    </source>
</evidence>
<dbReference type="Pfam" id="PF09729">
    <property type="entry name" value="Gti1_Pac2"/>
    <property type="match status" value="1"/>
</dbReference>
<protein>
    <recommendedName>
        <fullName evidence="3">cAMP-independent regulatory protein pac2</fullName>
    </recommendedName>
</protein>
<reference evidence="1" key="1">
    <citation type="journal article" date="2020" name="Microb. Genom.">
        <title>Genetic diversity of clinical and environmental Mucorales isolates obtained from an investigation of mucormycosis cases among solid organ transplant recipients.</title>
        <authorList>
            <person name="Nguyen M.H."/>
            <person name="Kaul D."/>
            <person name="Muto C."/>
            <person name="Cheng S.J."/>
            <person name="Richter R.A."/>
            <person name="Bruno V.M."/>
            <person name="Liu G."/>
            <person name="Beyhan S."/>
            <person name="Sundermann A.J."/>
            <person name="Mounaud S."/>
            <person name="Pasculle A.W."/>
            <person name="Nierman W.C."/>
            <person name="Driscoll E."/>
            <person name="Cumbie R."/>
            <person name="Clancy C.J."/>
            <person name="Dupont C.L."/>
        </authorList>
    </citation>
    <scope>NUCLEOTIDE SEQUENCE</scope>
    <source>
        <strain evidence="1">GL16</strain>
    </source>
</reference>
<dbReference type="InterPro" id="IPR018608">
    <property type="entry name" value="Gti1/Pac2"/>
</dbReference>
<sequence>MESFIGYIKTPQDALVIFEACQKGILPKVKRRLTFKERSEIRSGCIFVWDEREADMQRWTDGRTWSPSRVLGSFLTYQELTTKRRPRKLTHCYKINGLIKQSFSICTASNQKLHLISYYSKADVLSGKLKRPSDDLELNKIEIPKGHYPEINPLGIGGGHTASIYSMRQNSNSPSLTSSSPFSSDEESCYTQDFTFLPTQDVILENLPCSEDYRQLNALRHQLRI</sequence>
<organism evidence="1 2">
    <name type="scientific">Rhizopus oryzae</name>
    <name type="common">Mucormycosis agent</name>
    <name type="synonym">Rhizopus arrhizus var. delemar</name>
    <dbReference type="NCBI Taxonomy" id="64495"/>
    <lineage>
        <taxon>Eukaryota</taxon>
        <taxon>Fungi</taxon>
        <taxon>Fungi incertae sedis</taxon>
        <taxon>Mucoromycota</taxon>
        <taxon>Mucoromycotina</taxon>
        <taxon>Mucoromycetes</taxon>
        <taxon>Mucorales</taxon>
        <taxon>Mucorineae</taxon>
        <taxon>Rhizopodaceae</taxon>
        <taxon>Rhizopus</taxon>
    </lineage>
</organism>
<dbReference type="OrthoDB" id="5572844at2759"/>
<name>A0A9P6XYN9_RHIOR</name>